<dbReference type="EMBL" id="MUFR01000010">
    <property type="protein sequence ID" value="OOF34575.1"/>
    <property type="molecule type" value="Genomic_DNA"/>
</dbReference>
<reference evidence="9" key="1">
    <citation type="submission" date="2017-01" db="EMBL/GenBank/DDBJ databases">
        <title>Draft genome of the species Salinivibrio costicola subsp. alcaliphilus.</title>
        <authorList>
            <person name="Lopez-Hermoso C."/>
            <person name="De La Haba R."/>
            <person name="Sanchez-Porro C."/>
            <person name="Ventosa A."/>
        </authorList>
    </citation>
    <scope>NUCLEOTIDE SEQUENCE [LARGE SCALE GENOMIC DNA]</scope>
    <source>
        <strain evidence="9">CBH448</strain>
    </source>
</reference>
<feature type="domain" description="LysM" evidence="7">
    <location>
        <begin position="515"/>
        <end position="558"/>
    </location>
</feature>
<dbReference type="CDD" id="cd02696">
    <property type="entry name" value="MurNAc-LAA"/>
    <property type="match status" value="1"/>
</dbReference>
<feature type="domain" description="LysM" evidence="7">
    <location>
        <begin position="401"/>
        <end position="444"/>
    </location>
</feature>
<dbReference type="Gene3D" id="2.60.40.3500">
    <property type="match status" value="1"/>
</dbReference>
<proteinExistence type="inferred from homology"/>
<dbReference type="Gene3D" id="3.40.630.40">
    <property type="entry name" value="Zn-dependent exopeptidases"/>
    <property type="match status" value="1"/>
</dbReference>
<keyword evidence="6" id="KW-0732">Signal</keyword>
<gene>
    <name evidence="8" type="ORF">BZJ21_05115</name>
</gene>
<dbReference type="PANTHER" id="PTHR30404:SF6">
    <property type="entry name" value="N-ACETYLMURAMOYL-L-ALANINE AMIDASE AMIB"/>
    <property type="match status" value="1"/>
</dbReference>
<dbReference type="InterPro" id="IPR036779">
    <property type="entry name" value="LysM_dom_sf"/>
</dbReference>
<dbReference type="SUPFAM" id="SSF53187">
    <property type="entry name" value="Zn-dependent exopeptidases"/>
    <property type="match status" value="1"/>
</dbReference>
<protein>
    <recommendedName>
        <fullName evidence="3">N-acetylmuramoyl-L-alanine amidase</fullName>
        <ecNumber evidence="3">3.5.1.28</ecNumber>
    </recommendedName>
</protein>
<comment type="similarity">
    <text evidence="2">Belongs to the N-acetylmuramoyl-L-alanine amidase 3 family.</text>
</comment>
<evidence type="ECO:0000256" key="1">
    <source>
        <dbReference type="ARBA" id="ARBA00001561"/>
    </source>
</evidence>
<feature type="chain" id="PRO_5047190722" description="N-acetylmuramoyl-L-alanine amidase" evidence="6">
    <location>
        <begin position="22"/>
        <end position="561"/>
    </location>
</feature>
<dbReference type="InterPro" id="IPR002508">
    <property type="entry name" value="MurNAc-LAA_cat"/>
</dbReference>
<dbReference type="EC" id="3.5.1.28" evidence="3"/>
<evidence type="ECO:0000256" key="4">
    <source>
        <dbReference type="ARBA" id="ARBA00022801"/>
    </source>
</evidence>
<dbReference type="InterPro" id="IPR050695">
    <property type="entry name" value="N-acetylmuramoyl_amidase_3"/>
</dbReference>
<dbReference type="InterPro" id="IPR021731">
    <property type="entry name" value="AMIN_dom"/>
</dbReference>
<organism evidence="8 9">
    <name type="scientific">Salinivibrio costicola subsp. alcaliphilus</name>
    <dbReference type="NCBI Taxonomy" id="272773"/>
    <lineage>
        <taxon>Bacteria</taxon>
        <taxon>Pseudomonadati</taxon>
        <taxon>Pseudomonadota</taxon>
        <taxon>Gammaproteobacteria</taxon>
        <taxon>Vibrionales</taxon>
        <taxon>Vibrionaceae</taxon>
        <taxon>Salinivibrio</taxon>
    </lineage>
</organism>
<evidence type="ECO:0000313" key="9">
    <source>
        <dbReference type="Proteomes" id="UP000189431"/>
    </source>
</evidence>
<dbReference type="CDD" id="cd00118">
    <property type="entry name" value="LysM"/>
    <property type="match status" value="3"/>
</dbReference>
<dbReference type="InterPro" id="IPR018392">
    <property type="entry name" value="LysM"/>
</dbReference>
<keyword evidence="9" id="KW-1185">Reference proteome</keyword>
<evidence type="ECO:0000256" key="5">
    <source>
        <dbReference type="ARBA" id="ARBA00023316"/>
    </source>
</evidence>
<dbReference type="PANTHER" id="PTHR30404">
    <property type="entry name" value="N-ACETYLMURAMOYL-L-ALANINE AMIDASE"/>
    <property type="match status" value="1"/>
</dbReference>
<comment type="catalytic activity">
    <reaction evidence="1">
        <text>Hydrolyzes the link between N-acetylmuramoyl residues and L-amino acid residues in certain cell-wall glycopeptides.</text>
        <dbReference type="EC" id="3.5.1.28"/>
    </reaction>
</comment>
<feature type="signal peptide" evidence="6">
    <location>
        <begin position="1"/>
        <end position="21"/>
    </location>
</feature>
<dbReference type="SUPFAM" id="SSF54106">
    <property type="entry name" value="LysM domain"/>
    <property type="match status" value="3"/>
</dbReference>
<dbReference type="RefSeq" id="WP_077669289.1">
    <property type="nucleotide sequence ID" value="NZ_MUFR01000010.1"/>
</dbReference>
<comment type="caution">
    <text evidence="8">The sequence shown here is derived from an EMBL/GenBank/DDBJ whole genome shotgun (WGS) entry which is preliminary data.</text>
</comment>
<dbReference type="Pfam" id="PF11741">
    <property type="entry name" value="AMIN"/>
    <property type="match status" value="1"/>
</dbReference>
<keyword evidence="4" id="KW-0378">Hydrolase</keyword>
<dbReference type="PROSITE" id="PS51782">
    <property type="entry name" value="LYSM"/>
    <property type="match status" value="3"/>
</dbReference>
<evidence type="ECO:0000256" key="2">
    <source>
        <dbReference type="ARBA" id="ARBA00010860"/>
    </source>
</evidence>
<dbReference type="SMART" id="SM00646">
    <property type="entry name" value="Ami_3"/>
    <property type="match status" value="1"/>
</dbReference>
<dbReference type="Proteomes" id="UP000189431">
    <property type="component" value="Unassembled WGS sequence"/>
</dbReference>
<dbReference type="Gene3D" id="3.10.350.10">
    <property type="entry name" value="LysM domain"/>
    <property type="match status" value="3"/>
</dbReference>
<dbReference type="SMART" id="SM00257">
    <property type="entry name" value="LysM"/>
    <property type="match status" value="3"/>
</dbReference>
<keyword evidence="5" id="KW-0961">Cell wall biogenesis/degradation</keyword>
<name>A0ABX3KS66_SALCS</name>
<evidence type="ECO:0000313" key="8">
    <source>
        <dbReference type="EMBL" id="OOF34575.1"/>
    </source>
</evidence>
<evidence type="ECO:0000256" key="3">
    <source>
        <dbReference type="ARBA" id="ARBA00011901"/>
    </source>
</evidence>
<sequence length="561" mass="61457">MMWQRLCILMIASLLSATSWANKIENIRVWPAPNETRVVVDLAEKADFSYFSLTRPDRLVVDLKQSQLATGLPKQVKGSDILTKIRKSSPPDASTYRLVFELKNDAKPTIFSLAPGGEYGHRLVVDLPHAQKVDKNKPTLSVAEKKRRETVAALPFGTEDIVVAIDPGHGGNDPGAIGPRRKQEKDVNLAIAKQAAARINAVPGMRAVLTRTGDYFVDLNQRSEIARKHKAHLLVSVHADGFHQPQPRGASVWVLSRRRANSEIGRWIEKHEEQSNLLGGGSLLAQNNEDEYLSRAVLDLQFSNSQKEGYNVATRVLKELGKVTKLHKSSPEHASLAVLKSPDIPSLLVETGFISNPQEERLLFQRGHQRGLANAIYHGIRNYFERFPPDGTLFAARKNGVKHKVSPGQSLSVIAKQYQSSIAAIKSANGLTSSTLQVGQVLSIPNVDVAKLAGKAERAPTQTLTHTVSRGEFLGKIAEQYQVSLSTLRQANNLKSDTLWVGQKLKVPGATSPAIKHKVKRGEYLGKIASNYGVTIESLRRANELGSDTLAVGQTLIIPGS</sequence>
<dbReference type="Pfam" id="PF01476">
    <property type="entry name" value="LysM"/>
    <property type="match status" value="3"/>
</dbReference>
<evidence type="ECO:0000256" key="6">
    <source>
        <dbReference type="SAM" id="SignalP"/>
    </source>
</evidence>
<evidence type="ECO:0000259" key="7">
    <source>
        <dbReference type="PROSITE" id="PS51782"/>
    </source>
</evidence>
<feature type="domain" description="LysM" evidence="7">
    <location>
        <begin position="464"/>
        <end position="507"/>
    </location>
</feature>
<dbReference type="Pfam" id="PF01520">
    <property type="entry name" value="Amidase_3"/>
    <property type="match status" value="1"/>
</dbReference>
<accession>A0ABX3KS66</accession>